<dbReference type="Pfam" id="PF08284">
    <property type="entry name" value="RVP_2"/>
    <property type="match status" value="1"/>
</dbReference>
<keyword evidence="3" id="KW-1185">Reference proteome</keyword>
<name>A0ABU6QCB2_9FABA</name>
<feature type="compositionally biased region" description="Basic and acidic residues" evidence="1">
    <location>
        <begin position="264"/>
        <end position="279"/>
    </location>
</feature>
<evidence type="ECO:0000256" key="1">
    <source>
        <dbReference type="SAM" id="MobiDB-lite"/>
    </source>
</evidence>
<accession>A0ABU6QCB2</accession>
<gene>
    <name evidence="2" type="ORF">PIB30_030425</name>
</gene>
<dbReference type="Gene3D" id="2.40.70.10">
    <property type="entry name" value="Acid Proteases"/>
    <property type="match status" value="1"/>
</dbReference>
<comment type="caution">
    <text evidence="2">The sequence shown here is derived from an EMBL/GenBank/DDBJ whole genome shotgun (WGS) entry which is preliminary data.</text>
</comment>
<protein>
    <submittedName>
        <fullName evidence="2">Uncharacterized protein</fullName>
    </submittedName>
</protein>
<organism evidence="2 3">
    <name type="scientific">Stylosanthes scabra</name>
    <dbReference type="NCBI Taxonomy" id="79078"/>
    <lineage>
        <taxon>Eukaryota</taxon>
        <taxon>Viridiplantae</taxon>
        <taxon>Streptophyta</taxon>
        <taxon>Embryophyta</taxon>
        <taxon>Tracheophyta</taxon>
        <taxon>Spermatophyta</taxon>
        <taxon>Magnoliopsida</taxon>
        <taxon>eudicotyledons</taxon>
        <taxon>Gunneridae</taxon>
        <taxon>Pentapetalae</taxon>
        <taxon>rosids</taxon>
        <taxon>fabids</taxon>
        <taxon>Fabales</taxon>
        <taxon>Fabaceae</taxon>
        <taxon>Papilionoideae</taxon>
        <taxon>50 kb inversion clade</taxon>
        <taxon>dalbergioids sensu lato</taxon>
        <taxon>Dalbergieae</taxon>
        <taxon>Pterocarpus clade</taxon>
        <taxon>Stylosanthes</taxon>
    </lineage>
</organism>
<dbReference type="InterPro" id="IPR021109">
    <property type="entry name" value="Peptidase_aspartic_dom_sf"/>
</dbReference>
<feature type="region of interest" description="Disordered" evidence="1">
    <location>
        <begin position="256"/>
        <end position="279"/>
    </location>
</feature>
<evidence type="ECO:0000313" key="3">
    <source>
        <dbReference type="Proteomes" id="UP001341840"/>
    </source>
</evidence>
<proteinExistence type="predicted"/>
<dbReference type="Proteomes" id="UP001341840">
    <property type="component" value="Unassembled WGS sequence"/>
</dbReference>
<evidence type="ECO:0000313" key="2">
    <source>
        <dbReference type="EMBL" id="MED6109091.1"/>
    </source>
</evidence>
<sequence>MIEPDSRNDTIIQHKNNIQFLKNLDLSTAEPTSFHHHPSHFKLLVIFSSSSSSSSITITLVFSKFSSFLSKSKHTVRASSRERLRKAIESWLLDKSFGSLKASFTLSLEYSQSAFTQRFCRNVVIDIRDRKFLHSLICLPLIGQGVILGLDWLSRNRVFLDCYHKTAMVVSRGLAGIPTVAIECYLNSAKVSSPVSNDEGFVLLMASSVELEQDLAQIPVVREYPSGGHSTLPSGMGSRVFYRPCARSWPGVSGTLPHVSPRTTRIEDSTRGADGEELHSPECFTLGSSGLVGEEERRKYEALCGL</sequence>
<dbReference type="EMBL" id="JASCZI010000127">
    <property type="protein sequence ID" value="MED6109091.1"/>
    <property type="molecule type" value="Genomic_DNA"/>
</dbReference>
<reference evidence="2 3" key="1">
    <citation type="journal article" date="2023" name="Plants (Basel)">
        <title>Bridging the Gap: Combining Genomics and Transcriptomics Approaches to Understand Stylosanthes scabra, an Orphan Legume from the Brazilian Caatinga.</title>
        <authorList>
            <person name="Ferreira-Neto J.R.C."/>
            <person name="da Silva M.D."/>
            <person name="Binneck E."/>
            <person name="de Melo N.F."/>
            <person name="da Silva R.H."/>
            <person name="de Melo A.L.T.M."/>
            <person name="Pandolfi V."/>
            <person name="Bustamante F.O."/>
            <person name="Brasileiro-Vidal A.C."/>
            <person name="Benko-Iseppon A.M."/>
        </authorList>
    </citation>
    <scope>NUCLEOTIDE SEQUENCE [LARGE SCALE GENOMIC DNA]</scope>
    <source>
        <tissue evidence="2">Leaves</tissue>
    </source>
</reference>